<evidence type="ECO:0000313" key="1">
    <source>
        <dbReference type="EMBL" id="ASR83595.1"/>
    </source>
</evidence>
<dbReference type="RefSeq" id="YP_010082524.1">
    <property type="nucleotide sequence ID" value="NC_055032.1"/>
</dbReference>
<reference evidence="2" key="1">
    <citation type="submission" date="2017-05" db="EMBL/GenBank/DDBJ databases">
        <authorList>
            <person name="Francomacaro L."/>
            <person name="Bidlack C."/>
            <person name="Gutkin P."/>
            <person name="McAuley E."/>
            <person name="Pizzorno M."/>
            <person name="Stowe E."/>
            <person name="Krukonis G."/>
            <person name="Stoner T.H."/>
            <person name="Garlena R.A."/>
            <person name="Russell D.A."/>
            <person name="Pope W.H."/>
            <person name="Jacobs-Sera D."/>
            <person name="Hatfull G.F."/>
        </authorList>
    </citation>
    <scope>NUCLEOTIDE SEQUENCE [LARGE SCALE GENOMIC DNA]</scope>
</reference>
<sequence>MNAQNTPTAESMKTTNSYYEGKVWFTKERDDYGRTVRRVKAMKDGKMLTLGVVVCVPRWTKESEEKYGVKRYFTNDYIKGEAIRAEGRFPDHNETITQYDKLNDALQQWGCGKVEYERYPYEG</sequence>
<keyword evidence="2" id="KW-1185">Reference proteome</keyword>
<organism evidence="1 2">
    <name type="scientific">Arthrobacter phage LiSara</name>
    <dbReference type="NCBI Taxonomy" id="2015860"/>
    <lineage>
        <taxon>Viruses</taxon>
        <taxon>Duplodnaviria</taxon>
        <taxon>Heunggongvirae</taxon>
        <taxon>Uroviricota</taxon>
        <taxon>Caudoviricetes</taxon>
        <taxon>Laroyevirus</taxon>
        <taxon>Laroyevirus lisara</taxon>
    </lineage>
</organism>
<dbReference type="EMBL" id="MF140418">
    <property type="protein sequence ID" value="ASR83595.1"/>
    <property type="molecule type" value="Genomic_DNA"/>
</dbReference>
<evidence type="ECO:0000313" key="2">
    <source>
        <dbReference type="Proteomes" id="UP000224168"/>
    </source>
</evidence>
<dbReference type="Proteomes" id="UP000224168">
    <property type="component" value="Segment"/>
</dbReference>
<protein>
    <submittedName>
        <fullName evidence="1">Uncharacterized protein</fullName>
    </submittedName>
</protein>
<name>A0A222ZGR6_9CAUD</name>
<dbReference type="GeneID" id="65071527"/>
<gene>
    <name evidence="1" type="primary">11</name>
    <name evidence="1" type="ORF">SEA_LISARA_11</name>
</gene>
<dbReference type="KEGG" id="vg:65071527"/>
<proteinExistence type="predicted"/>
<accession>A0A222ZGR6</accession>